<feature type="region of interest" description="Disordered" evidence="1">
    <location>
        <begin position="123"/>
        <end position="142"/>
    </location>
</feature>
<name>A0ABT5KEI8_9BURK</name>
<evidence type="ECO:0000313" key="3">
    <source>
        <dbReference type="EMBL" id="MDC8772344.1"/>
    </source>
</evidence>
<sequence length="142" mass="15218">MNTWIGSALAVLAFIAGGLLWGWKGVILALSVVVFWLLLQFGRLMRIMRVASEAPVGQIDSAVMLAAKLEVGMKLIALLPLSRSLGRKLSDSPETYGWIDAGGVQLEIVMNKGQIVSWTLNRPDEPGDTVAQSTLPASQLGS</sequence>
<keyword evidence="2" id="KW-1133">Transmembrane helix</keyword>
<reference evidence="3 4" key="1">
    <citation type="submission" date="2022-10" db="EMBL/GenBank/DDBJ databases">
        <title>Paucibacter sp. hw1 Genome sequencing.</title>
        <authorList>
            <person name="Park S."/>
        </authorList>
    </citation>
    <scope>NUCLEOTIDE SEQUENCE [LARGE SCALE GENOMIC DNA]</scope>
    <source>
        <strain evidence="4">hw1</strain>
    </source>
</reference>
<comment type="caution">
    <text evidence="3">The sequence shown here is derived from an EMBL/GenBank/DDBJ whole genome shotgun (WGS) entry which is preliminary data.</text>
</comment>
<keyword evidence="2" id="KW-0472">Membrane</keyword>
<organism evidence="3 4">
    <name type="scientific">Roseateles albus</name>
    <dbReference type="NCBI Taxonomy" id="2987525"/>
    <lineage>
        <taxon>Bacteria</taxon>
        <taxon>Pseudomonadati</taxon>
        <taxon>Pseudomonadota</taxon>
        <taxon>Betaproteobacteria</taxon>
        <taxon>Burkholderiales</taxon>
        <taxon>Sphaerotilaceae</taxon>
        <taxon>Roseateles</taxon>
    </lineage>
</organism>
<evidence type="ECO:0000313" key="4">
    <source>
        <dbReference type="Proteomes" id="UP001221189"/>
    </source>
</evidence>
<dbReference type="RefSeq" id="WP_273600542.1">
    <property type="nucleotide sequence ID" value="NZ_JAQQXT010000006.1"/>
</dbReference>
<protein>
    <recommendedName>
        <fullName evidence="5">Glycerate kinase</fullName>
    </recommendedName>
</protein>
<evidence type="ECO:0000256" key="1">
    <source>
        <dbReference type="SAM" id="MobiDB-lite"/>
    </source>
</evidence>
<dbReference type="EMBL" id="JAQQXT010000006">
    <property type="protein sequence ID" value="MDC8772344.1"/>
    <property type="molecule type" value="Genomic_DNA"/>
</dbReference>
<evidence type="ECO:0008006" key="5">
    <source>
        <dbReference type="Google" id="ProtNLM"/>
    </source>
</evidence>
<gene>
    <name evidence="3" type="ORF">PRZ03_12245</name>
</gene>
<feature type="transmembrane region" description="Helical" evidence="2">
    <location>
        <begin position="6"/>
        <end position="39"/>
    </location>
</feature>
<keyword evidence="2" id="KW-0812">Transmembrane</keyword>
<proteinExistence type="predicted"/>
<feature type="compositionally biased region" description="Polar residues" evidence="1">
    <location>
        <begin position="130"/>
        <end position="142"/>
    </location>
</feature>
<dbReference type="Proteomes" id="UP001221189">
    <property type="component" value="Unassembled WGS sequence"/>
</dbReference>
<evidence type="ECO:0000256" key="2">
    <source>
        <dbReference type="SAM" id="Phobius"/>
    </source>
</evidence>
<accession>A0ABT5KEI8</accession>
<keyword evidence="4" id="KW-1185">Reference proteome</keyword>